<dbReference type="InParanoid" id="H2QYP3"/>
<dbReference type="eggNOG" id="ENOG502TF3A">
    <property type="taxonomic scope" value="Eukaryota"/>
</dbReference>
<proteinExistence type="inferred from homology"/>
<sequence length="61" mass="7217">MSWRGRSTYRPRPRYLQPLQLIGPMHPLEPSHEEPQEEEPQTKNQDPTPVHDRDQGTTEIQ</sequence>
<evidence type="ECO:0000313" key="4">
    <source>
        <dbReference type="Ensembl" id="ENSPTRP00000037724.6"/>
    </source>
</evidence>
<dbReference type="Pfam" id="PF05831">
    <property type="entry name" value="GAGE"/>
    <property type="match status" value="1"/>
</dbReference>
<dbReference type="PANTHER" id="PTHR14047:SF35">
    <property type="entry name" value="X ANTIGEN FAMILY MEMBER 2"/>
    <property type="match status" value="1"/>
</dbReference>
<dbReference type="HOGENOM" id="CLU_150116_2_1_1"/>
<dbReference type="GeneTree" id="ENSGT00940000153097"/>
<evidence type="ECO:0000256" key="1">
    <source>
        <dbReference type="ARBA" id="ARBA00007043"/>
    </source>
</evidence>
<reference evidence="4 5" key="1">
    <citation type="journal article" date="2005" name="Nature">
        <title>Initial sequence of the chimpanzee genome and comparison with the human genome.</title>
        <authorList>
            <consortium name="Chimpanzee sequencing and analysis consortium"/>
        </authorList>
    </citation>
    <scope>NUCLEOTIDE SEQUENCE [LARGE SCALE GENOMIC DNA]</scope>
</reference>
<feature type="region of interest" description="Disordered" evidence="2">
    <location>
        <begin position="1"/>
        <end position="61"/>
    </location>
</feature>
<dbReference type="Ensembl" id="ENSPTRT00000040827.6">
    <property type="protein sequence ID" value="ENSPTRP00000037724.6"/>
    <property type="gene ID" value="ENSPTRG00000021950.6"/>
</dbReference>
<protein>
    <recommendedName>
        <fullName evidence="3">GAGE domain-containing protein</fullName>
    </recommendedName>
</protein>
<evidence type="ECO:0000313" key="5">
    <source>
        <dbReference type="Proteomes" id="UP000002277"/>
    </source>
</evidence>
<dbReference type="InterPro" id="IPR008625">
    <property type="entry name" value="GAGE_fam"/>
</dbReference>
<dbReference type="OMA" id="MHPLEPS"/>
<dbReference type="InterPro" id="IPR031320">
    <property type="entry name" value="GAGE"/>
</dbReference>
<feature type="compositionally biased region" description="Basic and acidic residues" evidence="2">
    <location>
        <begin position="49"/>
        <end position="61"/>
    </location>
</feature>
<dbReference type="Proteomes" id="UP000002277">
    <property type="component" value="Chromosome X"/>
</dbReference>
<reference evidence="4" key="2">
    <citation type="submission" date="2025-08" db="UniProtKB">
        <authorList>
            <consortium name="Ensembl"/>
        </authorList>
    </citation>
    <scope>IDENTIFICATION</scope>
</reference>
<organism evidence="4 5">
    <name type="scientific">Pan troglodytes</name>
    <name type="common">Chimpanzee</name>
    <dbReference type="NCBI Taxonomy" id="9598"/>
    <lineage>
        <taxon>Eukaryota</taxon>
        <taxon>Metazoa</taxon>
        <taxon>Chordata</taxon>
        <taxon>Craniata</taxon>
        <taxon>Vertebrata</taxon>
        <taxon>Euteleostomi</taxon>
        <taxon>Mammalia</taxon>
        <taxon>Eutheria</taxon>
        <taxon>Euarchontoglires</taxon>
        <taxon>Primates</taxon>
        <taxon>Haplorrhini</taxon>
        <taxon>Catarrhini</taxon>
        <taxon>Hominidae</taxon>
        <taxon>Pan</taxon>
    </lineage>
</organism>
<dbReference type="PANTHER" id="PTHR14047">
    <property type="entry name" value="P ANTIGEN FAMILY MEMBER 5-RELATED"/>
    <property type="match status" value="1"/>
</dbReference>
<reference evidence="4" key="3">
    <citation type="submission" date="2025-09" db="UniProtKB">
        <authorList>
            <consortium name="Ensembl"/>
        </authorList>
    </citation>
    <scope>IDENTIFICATION</scope>
</reference>
<dbReference type="AlphaFoldDB" id="H2QYP3"/>
<keyword evidence="5" id="KW-1185">Reference proteome</keyword>
<dbReference type="EMBL" id="AC192291">
    <property type="status" value="NOT_ANNOTATED_CDS"/>
    <property type="molecule type" value="Genomic_DNA"/>
</dbReference>
<name>H2QYP3_PANTR</name>
<feature type="domain" description="GAGE" evidence="3">
    <location>
        <begin position="1"/>
        <end position="61"/>
    </location>
</feature>
<comment type="similarity">
    <text evidence="1">Belongs to the GAGE family.</text>
</comment>
<evidence type="ECO:0000256" key="2">
    <source>
        <dbReference type="SAM" id="MobiDB-lite"/>
    </source>
</evidence>
<evidence type="ECO:0000259" key="3">
    <source>
        <dbReference type="Pfam" id="PF05831"/>
    </source>
</evidence>
<accession>H2QYP3</accession>